<dbReference type="PANTHER" id="PTHR30272">
    <property type="entry name" value="3-HYDROXYACYL-[ACYL-CARRIER-PROTEIN] DEHYDRATASE"/>
    <property type="match status" value="1"/>
</dbReference>
<dbReference type="CDD" id="cd01288">
    <property type="entry name" value="FabZ"/>
    <property type="match status" value="1"/>
</dbReference>
<dbReference type="HAMAP" id="MF_00406">
    <property type="entry name" value="FabZ"/>
    <property type="match status" value="1"/>
</dbReference>
<evidence type="ECO:0000313" key="10">
    <source>
        <dbReference type="Proteomes" id="UP000269883"/>
    </source>
</evidence>
<dbReference type="GO" id="GO:0016020">
    <property type="term" value="C:membrane"/>
    <property type="evidence" value="ECO:0007669"/>
    <property type="project" value="GOC"/>
</dbReference>
<dbReference type="AlphaFoldDB" id="A0A2Z6AV12"/>
<dbReference type="NCBIfam" id="NF000582">
    <property type="entry name" value="PRK00006.1"/>
    <property type="match status" value="1"/>
</dbReference>
<dbReference type="GO" id="GO:0009245">
    <property type="term" value="P:lipid A biosynthetic process"/>
    <property type="evidence" value="ECO:0007669"/>
    <property type="project" value="UniProtKB-UniRule"/>
</dbReference>
<dbReference type="EC" id="4.2.1.59" evidence="8"/>
<dbReference type="OrthoDB" id="9772788at2"/>
<evidence type="ECO:0000256" key="2">
    <source>
        <dbReference type="ARBA" id="ARBA00022490"/>
    </source>
</evidence>
<feature type="active site" evidence="8">
    <location>
        <position position="54"/>
    </location>
</feature>
<name>A0A2Z6AV12_9BACT</name>
<evidence type="ECO:0000256" key="5">
    <source>
        <dbReference type="ARBA" id="ARBA00023098"/>
    </source>
</evidence>
<dbReference type="KEGG" id="dfl:DFE_0332"/>
<evidence type="ECO:0000313" key="9">
    <source>
        <dbReference type="EMBL" id="BBD07058.1"/>
    </source>
</evidence>
<keyword evidence="2 8" id="KW-0963">Cytoplasm</keyword>
<protein>
    <recommendedName>
        <fullName evidence="8">3-hydroxyacyl-[acyl-carrier-protein] dehydratase FabZ</fullName>
        <ecNumber evidence="8">4.2.1.59</ecNumber>
    </recommendedName>
    <alternativeName>
        <fullName evidence="8">(3R)-hydroxymyristoyl-[acyl-carrier-protein] dehydratase</fullName>
        <shortName evidence="8">(3R)-hydroxymyristoyl-ACP dehydrase</shortName>
    </alternativeName>
    <alternativeName>
        <fullName evidence="8">Beta-hydroxyacyl-ACP dehydratase</fullName>
    </alternativeName>
</protein>
<proteinExistence type="inferred from homology"/>
<dbReference type="RefSeq" id="WP_126375933.1">
    <property type="nucleotide sequence ID" value="NZ_AP017378.1"/>
</dbReference>
<dbReference type="Proteomes" id="UP000269883">
    <property type="component" value="Chromosome"/>
</dbReference>
<dbReference type="InterPro" id="IPR029069">
    <property type="entry name" value="HotDog_dom_sf"/>
</dbReference>
<keyword evidence="3 8" id="KW-0444">Lipid biosynthesis</keyword>
<comment type="function">
    <text evidence="7 8">Involved in unsaturated fatty acids biosynthesis. Catalyzes the dehydration of short chain beta-hydroxyacyl-ACPs and long chain saturated and unsaturated beta-hydroxyacyl-ACPs.</text>
</comment>
<evidence type="ECO:0000256" key="7">
    <source>
        <dbReference type="ARBA" id="ARBA00025049"/>
    </source>
</evidence>
<dbReference type="EMBL" id="AP017378">
    <property type="protein sequence ID" value="BBD07058.1"/>
    <property type="molecule type" value="Genomic_DNA"/>
</dbReference>
<evidence type="ECO:0000256" key="3">
    <source>
        <dbReference type="ARBA" id="ARBA00022516"/>
    </source>
</evidence>
<dbReference type="Gene3D" id="3.10.129.10">
    <property type="entry name" value="Hotdog Thioesterase"/>
    <property type="match status" value="1"/>
</dbReference>
<evidence type="ECO:0000256" key="1">
    <source>
        <dbReference type="ARBA" id="ARBA00004496"/>
    </source>
</evidence>
<dbReference type="InterPro" id="IPR013114">
    <property type="entry name" value="FabA_FabZ"/>
</dbReference>
<dbReference type="SUPFAM" id="SSF54637">
    <property type="entry name" value="Thioesterase/thiol ester dehydrase-isomerase"/>
    <property type="match status" value="1"/>
</dbReference>
<dbReference type="GO" id="GO:0005737">
    <property type="term" value="C:cytoplasm"/>
    <property type="evidence" value="ECO:0007669"/>
    <property type="project" value="UniProtKB-SubCell"/>
</dbReference>
<gene>
    <name evidence="8" type="primary">fabZ</name>
    <name evidence="9" type="ORF">DFE_0332</name>
</gene>
<dbReference type="NCBIfam" id="TIGR01750">
    <property type="entry name" value="fabZ"/>
    <property type="match status" value="1"/>
</dbReference>
<accession>A0A2Z6AV12</accession>
<keyword evidence="10" id="KW-1185">Reference proteome</keyword>
<sequence length="154" mass="17231">MSELPQFVDIQQIFELLPHRYPFLMVDRVTEVVPGESLKAFKNVTVNEPFFQGHFPGLPVMPGVLMCEALAQAGGLLALLSDEEMSKGDNVFLFTGIDKVRFRRRVVPGDKLDLEVFDMKRKMNLIKMSGKALVNGELACQGIMSAAIVNREDM</sequence>
<keyword evidence="4 8" id="KW-0441">Lipid A biosynthesis</keyword>
<organism evidence="9 10">
    <name type="scientific">Desulfovibrio ferrophilus</name>
    <dbReference type="NCBI Taxonomy" id="241368"/>
    <lineage>
        <taxon>Bacteria</taxon>
        <taxon>Pseudomonadati</taxon>
        <taxon>Thermodesulfobacteriota</taxon>
        <taxon>Desulfovibrionia</taxon>
        <taxon>Desulfovibrionales</taxon>
        <taxon>Desulfovibrionaceae</taxon>
        <taxon>Desulfovibrio</taxon>
    </lineage>
</organism>
<evidence type="ECO:0000256" key="4">
    <source>
        <dbReference type="ARBA" id="ARBA00022556"/>
    </source>
</evidence>
<comment type="subcellular location">
    <subcellularLocation>
        <location evidence="1 8">Cytoplasm</location>
    </subcellularLocation>
</comment>
<keyword evidence="6 8" id="KW-0456">Lyase</keyword>
<keyword evidence="5 8" id="KW-0443">Lipid metabolism</keyword>
<dbReference type="InterPro" id="IPR010084">
    <property type="entry name" value="FabZ"/>
</dbReference>
<evidence type="ECO:0000256" key="8">
    <source>
        <dbReference type="HAMAP-Rule" id="MF_00406"/>
    </source>
</evidence>
<dbReference type="GO" id="GO:0006633">
    <property type="term" value="P:fatty acid biosynthetic process"/>
    <property type="evidence" value="ECO:0007669"/>
    <property type="project" value="UniProtKB-UniRule"/>
</dbReference>
<reference evidence="9 10" key="1">
    <citation type="journal article" date="2018" name="Sci. Adv.">
        <title>Multi-heme cytochromes provide a pathway for survival in energy-limited environments.</title>
        <authorList>
            <person name="Deng X."/>
            <person name="Dohmae N."/>
            <person name="Nealson K.H."/>
            <person name="Hashimoto K."/>
            <person name="Okamoto A."/>
        </authorList>
    </citation>
    <scope>NUCLEOTIDE SEQUENCE [LARGE SCALE GENOMIC DNA]</scope>
    <source>
        <strain evidence="9 10">IS5</strain>
    </source>
</reference>
<comment type="catalytic activity">
    <reaction evidence="8">
        <text>a (3R)-hydroxyacyl-[ACP] = a (2E)-enoyl-[ACP] + H2O</text>
        <dbReference type="Rhea" id="RHEA:13097"/>
        <dbReference type="Rhea" id="RHEA-COMP:9925"/>
        <dbReference type="Rhea" id="RHEA-COMP:9945"/>
        <dbReference type="ChEBI" id="CHEBI:15377"/>
        <dbReference type="ChEBI" id="CHEBI:78784"/>
        <dbReference type="ChEBI" id="CHEBI:78827"/>
        <dbReference type="EC" id="4.2.1.59"/>
    </reaction>
</comment>
<dbReference type="FunFam" id="3.10.129.10:FF:000001">
    <property type="entry name" value="3-hydroxyacyl-[acyl-carrier-protein] dehydratase FabZ"/>
    <property type="match status" value="1"/>
</dbReference>
<evidence type="ECO:0000256" key="6">
    <source>
        <dbReference type="ARBA" id="ARBA00023239"/>
    </source>
</evidence>
<dbReference type="Pfam" id="PF07977">
    <property type="entry name" value="FabA"/>
    <property type="match status" value="1"/>
</dbReference>
<dbReference type="GO" id="GO:0019171">
    <property type="term" value="F:(3R)-hydroxyacyl-[acyl-carrier-protein] dehydratase activity"/>
    <property type="evidence" value="ECO:0007669"/>
    <property type="project" value="UniProtKB-EC"/>
</dbReference>
<dbReference type="PANTHER" id="PTHR30272:SF1">
    <property type="entry name" value="3-HYDROXYACYL-[ACYL-CARRIER-PROTEIN] DEHYDRATASE"/>
    <property type="match status" value="1"/>
</dbReference>
<comment type="similarity">
    <text evidence="8">Belongs to the thioester dehydratase family. FabZ subfamily.</text>
</comment>